<protein>
    <recommendedName>
        <fullName evidence="6">Pyroglutamyl-peptidase I</fullName>
        <ecNumber evidence="6">3.4.19.3</ecNumber>
    </recommendedName>
</protein>
<dbReference type="InterPro" id="IPR029762">
    <property type="entry name" value="PGP-I_bact-type"/>
</dbReference>
<dbReference type="PANTHER" id="PTHR23402:SF1">
    <property type="entry name" value="PYROGLUTAMYL-PEPTIDASE I"/>
    <property type="match status" value="1"/>
</dbReference>
<dbReference type="NCBIfam" id="TIGR00504">
    <property type="entry name" value="pyro_pdase"/>
    <property type="match status" value="1"/>
</dbReference>
<dbReference type="GO" id="GO:0006508">
    <property type="term" value="P:proteolysis"/>
    <property type="evidence" value="ECO:0007669"/>
    <property type="project" value="UniProtKB-KW"/>
</dbReference>
<dbReference type="GO" id="GO:0005829">
    <property type="term" value="C:cytosol"/>
    <property type="evidence" value="ECO:0007669"/>
    <property type="project" value="InterPro"/>
</dbReference>
<keyword evidence="5" id="KW-0788">Thiol protease</keyword>
<proteinExistence type="inferred from homology"/>
<dbReference type="InterPro" id="IPR000816">
    <property type="entry name" value="Peptidase_C15"/>
</dbReference>
<dbReference type="PROSITE" id="PS01334">
    <property type="entry name" value="PYRASE_CYS"/>
    <property type="match status" value="1"/>
</dbReference>
<dbReference type="PIRSF" id="PIRSF015592">
    <property type="entry name" value="Prld-crbxl_pptds"/>
    <property type="match status" value="1"/>
</dbReference>
<keyword evidence="4" id="KW-0378">Hydrolase</keyword>
<keyword evidence="3" id="KW-0645">Protease</keyword>
<gene>
    <name evidence="7" type="primary">pcp</name>
    <name evidence="7" type="ORF">J2TS6_04390</name>
</gene>
<dbReference type="EC" id="3.4.19.3" evidence="6"/>
<evidence type="ECO:0000256" key="3">
    <source>
        <dbReference type="ARBA" id="ARBA00022670"/>
    </source>
</evidence>
<dbReference type="SUPFAM" id="SSF53182">
    <property type="entry name" value="Pyrrolidone carboxyl peptidase (pyroglutamate aminopeptidase)"/>
    <property type="match status" value="1"/>
</dbReference>
<name>A0A919XF42_9BACL</name>
<evidence type="ECO:0000256" key="6">
    <source>
        <dbReference type="PROSITE-ProRule" id="PRU10077"/>
    </source>
</evidence>
<dbReference type="EMBL" id="BORQ01000001">
    <property type="protein sequence ID" value="GIO29298.1"/>
    <property type="molecule type" value="Genomic_DNA"/>
</dbReference>
<dbReference type="CDD" id="cd00501">
    <property type="entry name" value="Peptidase_C15"/>
    <property type="match status" value="1"/>
</dbReference>
<dbReference type="InterPro" id="IPR036440">
    <property type="entry name" value="Peptidase_C15-like_sf"/>
</dbReference>
<evidence type="ECO:0000256" key="5">
    <source>
        <dbReference type="ARBA" id="ARBA00022807"/>
    </source>
</evidence>
<evidence type="ECO:0000313" key="7">
    <source>
        <dbReference type="EMBL" id="GIO29298.1"/>
    </source>
</evidence>
<dbReference type="RefSeq" id="WP_160038280.1">
    <property type="nucleotide sequence ID" value="NZ_BORQ01000001.1"/>
</dbReference>
<dbReference type="InterPro" id="IPR016125">
    <property type="entry name" value="Peptidase_C15-like"/>
</dbReference>
<dbReference type="NCBIfam" id="NF009676">
    <property type="entry name" value="PRK13197.1"/>
    <property type="match status" value="1"/>
</dbReference>
<dbReference type="InterPro" id="IPR033694">
    <property type="entry name" value="PGPEP1_Cys_AS"/>
</dbReference>
<dbReference type="AlphaFoldDB" id="A0A919XF42"/>
<reference evidence="7" key="1">
    <citation type="submission" date="2021-03" db="EMBL/GenBank/DDBJ databases">
        <title>Antimicrobial resistance genes in bacteria isolated from Japanese honey, and their potential for conferring macrolide and lincosamide resistance in the American foulbrood pathogen Paenibacillus larvae.</title>
        <authorList>
            <person name="Okamoto M."/>
            <person name="Kumagai M."/>
            <person name="Kanamori H."/>
            <person name="Takamatsu D."/>
        </authorList>
    </citation>
    <scope>NUCLEOTIDE SEQUENCE</scope>
    <source>
        <strain evidence="7">J2TS6</strain>
    </source>
</reference>
<comment type="catalytic activity">
    <reaction evidence="6">
        <text>Release of an N-terminal pyroglutamyl group from a polypeptide, the second amino acid generally not being Pro.</text>
        <dbReference type="EC" id="3.4.19.3"/>
    </reaction>
</comment>
<comment type="caution">
    <text evidence="7">The sequence shown here is derived from an EMBL/GenBank/DDBJ whole genome shotgun (WGS) entry which is preliminary data.</text>
</comment>
<keyword evidence="8" id="KW-1185">Reference proteome</keyword>
<dbReference type="Gene3D" id="3.40.630.20">
    <property type="entry name" value="Peptidase C15, pyroglutamyl peptidase I-like"/>
    <property type="match status" value="1"/>
</dbReference>
<organism evidence="7 8">
    <name type="scientific">Paenibacillus albilobatus</name>
    <dbReference type="NCBI Taxonomy" id="2716884"/>
    <lineage>
        <taxon>Bacteria</taxon>
        <taxon>Bacillati</taxon>
        <taxon>Bacillota</taxon>
        <taxon>Bacilli</taxon>
        <taxon>Bacillales</taxon>
        <taxon>Paenibacillaceae</taxon>
        <taxon>Paenibacillus</taxon>
    </lineage>
</organism>
<evidence type="ECO:0000256" key="1">
    <source>
        <dbReference type="ARBA" id="ARBA00006641"/>
    </source>
</evidence>
<dbReference type="PRINTS" id="PR00706">
    <property type="entry name" value="PYROGLUPTASE"/>
</dbReference>
<comment type="similarity">
    <text evidence="1">Belongs to the peptidase C15 family.</text>
</comment>
<feature type="active site" evidence="6">
    <location>
        <position position="146"/>
    </location>
</feature>
<dbReference type="Proteomes" id="UP000679779">
    <property type="component" value="Unassembled WGS sequence"/>
</dbReference>
<dbReference type="GO" id="GO:0016920">
    <property type="term" value="F:pyroglutamyl-peptidase activity"/>
    <property type="evidence" value="ECO:0007669"/>
    <property type="project" value="UniProtKB-EC"/>
</dbReference>
<evidence type="ECO:0000256" key="2">
    <source>
        <dbReference type="ARBA" id="ARBA00022490"/>
    </source>
</evidence>
<evidence type="ECO:0000313" key="8">
    <source>
        <dbReference type="Proteomes" id="UP000679779"/>
    </source>
</evidence>
<dbReference type="Pfam" id="PF01470">
    <property type="entry name" value="Peptidase_C15"/>
    <property type="match status" value="1"/>
</dbReference>
<evidence type="ECO:0000256" key="4">
    <source>
        <dbReference type="ARBA" id="ARBA00022801"/>
    </source>
</evidence>
<dbReference type="PANTHER" id="PTHR23402">
    <property type="entry name" value="PROTEASE FAMILY C15 PYROGLUTAMYL-PEPTIDASE I-RELATED"/>
    <property type="match status" value="1"/>
</dbReference>
<accession>A0A919XF42</accession>
<keyword evidence="2" id="KW-0963">Cytoplasm</keyword>
<sequence>MKILITAFEPFGGDAINPTERLLMDIGKEPIEGAEIHTRLLPVVFDECADKLLETVAEIRPDAVICCGLASGRTSITPEQIAINLKEVPKESSVADNQGNRPYNERVNPEGPDGLFSLLPVRAMTDNMKEQGIPASISYSAGTFICNNTMYALLDHIRTNRLPMIGGFVHFPASTEMAASKPGLPSLSHDTMLNGLKIMIETIVKESFRD</sequence>